<gene>
    <name evidence="1" type="ORF">SHERM_17035</name>
</gene>
<name>A0A9N7MXQ5_STRHE</name>
<dbReference type="Proteomes" id="UP001153555">
    <property type="component" value="Unassembled WGS sequence"/>
</dbReference>
<keyword evidence="2" id="KW-1185">Reference proteome</keyword>
<dbReference type="InterPro" id="IPR021916">
    <property type="entry name" value="DUF3527"/>
</dbReference>
<proteinExistence type="predicted"/>
<dbReference type="OrthoDB" id="767438at2759"/>
<dbReference type="PANTHER" id="PTHR31390:SF2">
    <property type="entry name" value="EXPRESSED PROTEIN"/>
    <property type="match status" value="1"/>
</dbReference>
<reference evidence="1" key="1">
    <citation type="submission" date="2019-12" db="EMBL/GenBank/DDBJ databases">
        <authorList>
            <person name="Scholes J."/>
        </authorList>
    </citation>
    <scope>NUCLEOTIDE SEQUENCE</scope>
</reference>
<comment type="caution">
    <text evidence="1">The sequence shown here is derived from an EMBL/GenBank/DDBJ whole genome shotgun (WGS) entry which is preliminary data.</text>
</comment>
<dbReference type="EMBL" id="CACSLK010015970">
    <property type="protein sequence ID" value="CAA0817458.1"/>
    <property type="molecule type" value="Genomic_DNA"/>
</dbReference>
<accession>A0A9N7MXQ5</accession>
<organism evidence="1 2">
    <name type="scientific">Striga hermonthica</name>
    <name type="common">Purple witchweed</name>
    <name type="synonym">Buchnera hermonthica</name>
    <dbReference type="NCBI Taxonomy" id="68872"/>
    <lineage>
        <taxon>Eukaryota</taxon>
        <taxon>Viridiplantae</taxon>
        <taxon>Streptophyta</taxon>
        <taxon>Embryophyta</taxon>
        <taxon>Tracheophyta</taxon>
        <taxon>Spermatophyta</taxon>
        <taxon>Magnoliopsida</taxon>
        <taxon>eudicotyledons</taxon>
        <taxon>Gunneridae</taxon>
        <taxon>Pentapetalae</taxon>
        <taxon>asterids</taxon>
        <taxon>lamiids</taxon>
        <taxon>Lamiales</taxon>
        <taxon>Orobanchaceae</taxon>
        <taxon>Buchnereae</taxon>
        <taxon>Striga</taxon>
    </lineage>
</organism>
<dbReference type="PANTHER" id="PTHR31390">
    <property type="entry name" value="EXPRESSED PROTEIN"/>
    <property type="match status" value="1"/>
</dbReference>
<protein>
    <submittedName>
        <fullName evidence="1">Uncharacterized protein</fullName>
    </submittedName>
</protein>
<dbReference type="Pfam" id="PF12043">
    <property type="entry name" value="DUF3527"/>
    <property type="match status" value="1"/>
</dbReference>
<evidence type="ECO:0000313" key="1">
    <source>
        <dbReference type="EMBL" id="CAA0817458.1"/>
    </source>
</evidence>
<dbReference type="AlphaFoldDB" id="A0A9N7MXQ5"/>
<evidence type="ECO:0000313" key="2">
    <source>
        <dbReference type="Proteomes" id="UP001153555"/>
    </source>
</evidence>
<sequence length="548" mass="60898">MNVPKDNEIEENVAKVSNTCAIEVDHDHTSIPNVMRSRSSSSSCQDIFLPKTNGIHLSGIPKHITTFDEKYVLHCLELLRNYALRAAASNFASKVQIPLDDWTYLAQTKIIGPHDMGAKQGINTGSQSIINILNRPSIQNFGSTDFGANIRVKHLLEPVYSHLPYSLREPSNSMPENKVMVVNPKKSCAYPPDHKRAMSISSMNTSYSEKSSFQGMLHCKWKDGIPSFVFSVDGKAEVYSSSLSKAEPSKGDKDFEYIYTFSSGMKGKKELELPHILCTMKVWTSRMLCPNSSSEVKETRFVLSLSGEDHCMDDLHISNHNRKRNQRFVSKVAKVFRSSHSCTQRPSSAIFEEMRSENDCVQQNLELAAIIVKDRYKKNSSKKDSIGGWGLKFLEKSGKDVSLKTLSSSERMGNYEEEWSRRSLDVLIPVGFHGGGRMGGDGPSSLVERWASGGVCDCGGWDLGCPLTVLNVGPTGSNSSYLVDNLGDCKSVDLFKQGSKQDVPIFKMSNIHEGLYCIHFQSTLSALQSFAIAAAIIHTRVLDHRSKE</sequence>